<evidence type="ECO:0000259" key="4">
    <source>
        <dbReference type="Pfam" id="PF16373"/>
    </source>
</evidence>
<dbReference type="Gene3D" id="3.20.20.80">
    <property type="entry name" value="Glycosidases"/>
    <property type="match status" value="1"/>
</dbReference>
<reference evidence="6" key="1">
    <citation type="submission" date="2017-02" db="EMBL/GenBank/DDBJ databases">
        <authorList>
            <person name="Varghese N."/>
            <person name="Submissions S."/>
        </authorList>
    </citation>
    <scope>NUCLEOTIDE SEQUENCE [LARGE SCALE GENOMIC DNA]</scope>
    <source>
        <strain evidence="6">DSM 22224</strain>
    </source>
</reference>
<feature type="domain" description="DUF4985" evidence="4">
    <location>
        <begin position="344"/>
        <end position="446"/>
    </location>
</feature>
<dbReference type="SUPFAM" id="SSF51445">
    <property type="entry name" value="(Trans)glycosidases"/>
    <property type="match status" value="1"/>
</dbReference>
<keyword evidence="6" id="KW-1185">Reference proteome</keyword>
<feature type="chain" id="PRO_5013318459" description="Glycosyl hydrolase-like 10" evidence="2">
    <location>
        <begin position="19"/>
        <end position="467"/>
    </location>
</feature>
<keyword evidence="1 2" id="KW-0732">Signal</keyword>
<dbReference type="Pfam" id="PF16373">
    <property type="entry name" value="DUF4985"/>
    <property type="match status" value="1"/>
</dbReference>
<dbReference type="RefSeq" id="WP_078672264.1">
    <property type="nucleotide sequence ID" value="NZ_FUWZ01000005.1"/>
</dbReference>
<dbReference type="InterPro" id="IPR017853">
    <property type="entry name" value="GH"/>
</dbReference>
<dbReference type="AlphaFoldDB" id="A0A1T4TMP4"/>
<dbReference type="OrthoDB" id="9760892at2"/>
<evidence type="ECO:0008006" key="7">
    <source>
        <dbReference type="Google" id="ProtNLM"/>
    </source>
</evidence>
<dbReference type="PANTHER" id="PTHR43405">
    <property type="entry name" value="GLYCOSYL HYDROLASE DIGH"/>
    <property type="match status" value="1"/>
</dbReference>
<name>A0A1T4TMP4_9BACT</name>
<evidence type="ECO:0000313" key="6">
    <source>
        <dbReference type="Proteomes" id="UP000190367"/>
    </source>
</evidence>
<dbReference type="InterPro" id="IPR003790">
    <property type="entry name" value="GHL10"/>
</dbReference>
<sequence length="467" mass="51923">MKKIQFFSALLLLLLAAAACKKNNDSSPVPGPEEGTDTLVTPGGKKEAIVWIDLNANVFGTYGRFNDTPAIRKTLDTLQQIGITALVVDVKESSGHTVFPSAFTGKVASRNGKSLPSNADYLDFIVKTAKARNMKVYASVMTFVEGDNDRKSGAVFEDATFKNKYQSVVCDVNGKRVPITETGRPGFVNPAYPEVQDRIINILKEIVTKYAVDGVILDYARYANIDADFSDYSKTQFVQYLKTVFNDQNANFINFPTDVVSSWKQENGQVTPAATGKYYKRWLAWRMSVIYNFVKKAHAAIKATRADALFGAYVGGWYGDYYPVGVNWASQQYDPFNDPVIRMDWAYPQTKDYGYAEELGLLMTGNYFAQIMLADNPATAGLTYNWWSLEGSLNGGRYVTKNRVPLVGSIDAGNTPWNNKSDIRKAIKLILSKTSGVMIFDVVHLYAPQYNRLGVPLWDEVKAGLQP</sequence>
<dbReference type="InterPro" id="IPR052177">
    <property type="entry name" value="Divisome_Glycosyl_Hydrolase"/>
</dbReference>
<feature type="domain" description="Glycosyl hydrolase-like 10" evidence="3">
    <location>
        <begin position="67"/>
        <end position="312"/>
    </location>
</feature>
<proteinExistence type="predicted"/>
<protein>
    <recommendedName>
        <fullName evidence="7">Glycosyl hydrolase-like 10</fullName>
    </recommendedName>
</protein>
<dbReference type="STRING" id="634771.SAMN04488128_105468"/>
<gene>
    <name evidence="5" type="ORF">SAMN04488128_105468</name>
</gene>
<evidence type="ECO:0000313" key="5">
    <source>
        <dbReference type="EMBL" id="SKA41561.1"/>
    </source>
</evidence>
<evidence type="ECO:0000256" key="2">
    <source>
        <dbReference type="SAM" id="SignalP"/>
    </source>
</evidence>
<organism evidence="5 6">
    <name type="scientific">Chitinophaga eiseniae</name>
    <dbReference type="NCBI Taxonomy" id="634771"/>
    <lineage>
        <taxon>Bacteria</taxon>
        <taxon>Pseudomonadati</taxon>
        <taxon>Bacteroidota</taxon>
        <taxon>Chitinophagia</taxon>
        <taxon>Chitinophagales</taxon>
        <taxon>Chitinophagaceae</taxon>
        <taxon>Chitinophaga</taxon>
    </lineage>
</organism>
<dbReference type="PANTHER" id="PTHR43405:SF1">
    <property type="entry name" value="GLYCOSYL HYDROLASE DIGH"/>
    <property type="match status" value="1"/>
</dbReference>
<dbReference type="Pfam" id="PF02638">
    <property type="entry name" value="GHL10"/>
    <property type="match status" value="1"/>
</dbReference>
<evidence type="ECO:0000259" key="3">
    <source>
        <dbReference type="Pfam" id="PF02638"/>
    </source>
</evidence>
<dbReference type="InterPro" id="IPR032280">
    <property type="entry name" value="DUF4985"/>
</dbReference>
<feature type="signal peptide" evidence="2">
    <location>
        <begin position="1"/>
        <end position="18"/>
    </location>
</feature>
<evidence type="ECO:0000256" key="1">
    <source>
        <dbReference type="ARBA" id="ARBA00022729"/>
    </source>
</evidence>
<dbReference type="Proteomes" id="UP000190367">
    <property type="component" value="Unassembled WGS sequence"/>
</dbReference>
<dbReference type="PROSITE" id="PS51257">
    <property type="entry name" value="PROKAR_LIPOPROTEIN"/>
    <property type="match status" value="1"/>
</dbReference>
<accession>A0A1T4TMP4</accession>
<dbReference type="EMBL" id="FUWZ01000005">
    <property type="protein sequence ID" value="SKA41561.1"/>
    <property type="molecule type" value="Genomic_DNA"/>
</dbReference>